<protein>
    <submittedName>
        <fullName evidence="1">Uncharacterized protein</fullName>
    </submittedName>
</protein>
<evidence type="ECO:0000313" key="2">
    <source>
        <dbReference type="Proteomes" id="UP000265520"/>
    </source>
</evidence>
<name>A0A392UW31_9FABA</name>
<dbReference type="Proteomes" id="UP000265520">
    <property type="component" value="Unassembled WGS sequence"/>
</dbReference>
<evidence type="ECO:0000313" key="1">
    <source>
        <dbReference type="EMBL" id="MCI78390.1"/>
    </source>
</evidence>
<organism evidence="1 2">
    <name type="scientific">Trifolium medium</name>
    <dbReference type="NCBI Taxonomy" id="97028"/>
    <lineage>
        <taxon>Eukaryota</taxon>
        <taxon>Viridiplantae</taxon>
        <taxon>Streptophyta</taxon>
        <taxon>Embryophyta</taxon>
        <taxon>Tracheophyta</taxon>
        <taxon>Spermatophyta</taxon>
        <taxon>Magnoliopsida</taxon>
        <taxon>eudicotyledons</taxon>
        <taxon>Gunneridae</taxon>
        <taxon>Pentapetalae</taxon>
        <taxon>rosids</taxon>
        <taxon>fabids</taxon>
        <taxon>Fabales</taxon>
        <taxon>Fabaceae</taxon>
        <taxon>Papilionoideae</taxon>
        <taxon>50 kb inversion clade</taxon>
        <taxon>NPAAA clade</taxon>
        <taxon>Hologalegina</taxon>
        <taxon>IRL clade</taxon>
        <taxon>Trifolieae</taxon>
        <taxon>Trifolium</taxon>
    </lineage>
</organism>
<keyword evidence="2" id="KW-1185">Reference proteome</keyword>
<proteinExistence type="predicted"/>
<dbReference type="EMBL" id="LXQA010949798">
    <property type="protein sequence ID" value="MCI78390.1"/>
    <property type="molecule type" value="Genomic_DNA"/>
</dbReference>
<accession>A0A392UW31</accession>
<dbReference type="AlphaFoldDB" id="A0A392UW31"/>
<sequence length="55" mass="6278">MTKWPVKLSEFDLKFEPRKALKVQVFADFLAELTPGGKEPCTTWTVYTNGSSNNR</sequence>
<gene>
    <name evidence="1" type="ORF">A2U01_0099660</name>
</gene>
<reference evidence="1 2" key="1">
    <citation type="journal article" date="2018" name="Front. Plant Sci.">
        <title>Red Clover (Trifolium pratense) and Zigzag Clover (T. medium) - A Picture of Genomic Similarities and Differences.</title>
        <authorList>
            <person name="Dluhosova J."/>
            <person name="Istvanek J."/>
            <person name="Nedelnik J."/>
            <person name="Repkova J."/>
        </authorList>
    </citation>
    <scope>NUCLEOTIDE SEQUENCE [LARGE SCALE GENOMIC DNA]</scope>
    <source>
        <strain evidence="2">cv. 10/8</strain>
        <tissue evidence="1">Leaf</tissue>
    </source>
</reference>
<comment type="caution">
    <text evidence="1">The sequence shown here is derived from an EMBL/GenBank/DDBJ whole genome shotgun (WGS) entry which is preliminary data.</text>
</comment>